<name>A0A0W0G5R1_MONRR</name>
<feature type="transmembrane region" description="Helical" evidence="1">
    <location>
        <begin position="201"/>
        <end position="219"/>
    </location>
</feature>
<evidence type="ECO:0000256" key="1">
    <source>
        <dbReference type="SAM" id="Phobius"/>
    </source>
</evidence>
<reference evidence="3 4" key="1">
    <citation type="submission" date="2015-12" db="EMBL/GenBank/DDBJ databases">
        <title>Draft genome sequence of Moniliophthora roreri, the causal agent of frosty pod rot of cacao.</title>
        <authorList>
            <person name="Aime M.C."/>
            <person name="Diaz-Valderrama J.R."/>
            <person name="Kijpornyongpan T."/>
            <person name="Phillips-Mora W."/>
        </authorList>
    </citation>
    <scope>NUCLEOTIDE SEQUENCE [LARGE SCALE GENOMIC DNA]</scope>
    <source>
        <strain evidence="3 4">MCA 2952</strain>
    </source>
</reference>
<keyword evidence="1" id="KW-0812">Transmembrane</keyword>
<dbReference type="AlphaFoldDB" id="A0A0W0G5R1"/>
<evidence type="ECO:0000313" key="3">
    <source>
        <dbReference type="EMBL" id="KTB43905.1"/>
    </source>
</evidence>
<keyword evidence="1" id="KW-0472">Membrane</keyword>
<feature type="chain" id="PRO_5006902372" evidence="2">
    <location>
        <begin position="20"/>
        <end position="221"/>
    </location>
</feature>
<proteinExistence type="predicted"/>
<comment type="caution">
    <text evidence="3">The sequence shown here is derived from an EMBL/GenBank/DDBJ whole genome shotgun (WGS) entry which is preliminary data.</text>
</comment>
<evidence type="ECO:0000313" key="4">
    <source>
        <dbReference type="Proteomes" id="UP000054988"/>
    </source>
</evidence>
<dbReference type="eggNOG" id="ENOG502RSF3">
    <property type="taxonomic scope" value="Eukaryota"/>
</dbReference>
<dbReference type="Proteomes" id="UP000054988">
    <property type="component" value="Unassembled WGS sequence"/>
</dbReference>
<organism evidence="3 4">
    <name type="scientific">Moniliophthora roreri</name>
    <name type="common">Frosty pod rot fungus</name>
    <name type="synonym">Monilia roreri</name>
    <dbReference type="NCBI Taxonomy" id="221103"/>
    <lineage>
        <taxon>Eukaryota</taxon>
        <taxon>Fungi</taxon>
        <taxon>Dikarya</taxon>
        <taxon>Basidiomycota</taxon>
        <taxon>Agaricomycotina</taxon>
        <taxon>Agaricomycetes</taxon>
        <taxon>Agaricomycetidae</taxon>
        <taxon>Agaricales</taxon>
        <taxon>Marasmiineae</taxon>
        <taxon>Marasmiaceae</taxon>
        <taxon>Moniliophthora</taxon>
    </lineage>
</organism>
<keyword evidence="1" id="KW-1133">Transmembrane helix</keyword>
<keyword evidence="2" id="KW-0732">Signal</keyword>
<feature type="transmembrane region" description="Helical" evidence="1">
    <location>
        <begin position="129"/>
        <end position="154"/>
    </location>
</feature>
<protein>
    <submittedName>
        <fullName evidence="3">Uncharacterized protein</fullName>
    </submittedName>
</protein>
<accession>A0A0W0G5R1</accession>
<gene>
    <name evidence="3" type="ORF">WG66_3519</name>
</gene>
<feature type="signal peptide" evidence="2">
    <location>
        <begin position="1"/>
        <end position="19"/>
    </location>
</feature>
<evidence type="ECO:0000256" key="2">
    <source>
        <dbReference type="SAM" id="SignalP"/>
    </source>
</evidence>
<feature type="transmembrane region" description="Helical" evidence="1">
    <location>
        <begin position="175"/>
        <end position="195"/>
    </location>
</feature>
<sequence length="221" mass="22094">MPSFSTIFTIASLACSAFAAPLADLAVGAKAAVAVPPVAKADAAAGLGLEVRHDQEKTVPVILTDVTVEITAVIAPLTFITQQNATVEVIVPILEDVKGILSGAIADIKVVVGGAGGLVGGLLTLVGKVLSVVDLACLIAALLKVVFTALGAVLKVVAAADKDVIKPLLIEVAKLVAELLKIILPLVGGLLAALLPLVADVLVVVDVLGVASVFAAIGLKL</sequence>
<dbReference type="EMBL" id="LATX01001050">
    <property type="protein sequence ID" value="KTB43905.1"/>
    <property type="molecule type" value="Genomic_DNA"/>
</dbReference>